<reference evidence="2" key="1">
    <citation type="journal article" date="2020" name="Nature">
        <title>Giant virus diversity and host interactions through global metagenomics.</title>
        <authorList>
            <person name="Schulz F."/>
            <person name="Roux S."/>
            <person name="Paez-Espino D."/>
            <person name="Jungbluth S."/>
            <person name="Walsh D.A."/>
            <person name="Denef V.J."/>
            <person name="McMahon K.D."/>
            <person name="Konstantinidis K.T."/>
            <person name="Eloe-Fadrosh E.A."/>
            <person name="Kyrpides N.C."/>
            <person name="Woyke T."/>
        </authorList>
    </citation>
    <scope>NUCLEOTIDE SEQUENCE</scope>
    <source>
        <strain evidence="2">GVMAG-S-1101178-127</strain>
    </source>
</reference>
<dbReference type="AlphaFoldDB" id="A0A6C0KAG4"/>
<feature type="compositionally biased region" description="Basic residues" evidence="1">
    <location>
        <begin position="84"/>
        <end position="95"/>
    </location>
</feature>
<organism evidence="2">
    <name type="scientific">viral metagenome</name>
    <dbReference type="NCBI Taxonomy" id="1070528"/>
    <lineage>
        <taxon>unclassified sequences</taxon>
        <taxon>metagenomes</taxon>
        <taxon>organismal metagenomes</taxon>
    </lineage>
</organism>
<evidence type="ECO:0000256" key="1">
    <source>
        <dbReference type="SAM" id="MobiDB-lite"/>
    </source>
</evidence>
<feature type="compositionally biased region" description="Basic residues" evidence="1">
    <location>
        <begin position="53"/>
        <end position="63"/>
    </location>
</feature>
<feature type="region of interest" description="Disordered" evidence="1">
    <location>
        <begin position="23"/>
        <end position="95"/>
    </location>
</feature>
<evidence type="ECO:0000313" key="2">
    <source>
        <dbReference type="EMBL" id="QHU13268.1"/>
    </source>
</evidence>
<accession>A0A6C0KAG4</accession>
<proteinExistence type="predicted"/>
<sequence length="95" mass="10719">MSFLGKIQGLVSGVTRKMKFGGRRHKTAKKGGAYLLRPRPMVRPPTPASSEPRRRRKTAKKGRGYLLRPRPMVAAPTPASSEPRRRRKTKKAKKN</sequence>
<dbReference type="EMBL" id="MN740816">
    <property type="protein sequence ID" value="QHU13268.1"/>
    <property type="molecule type" value="Genomic_DNA"/>
</dbReference>
<protein>
    <submittedName>
        <fullName evidence="2">Uncharacterized protein</fullName>
    </submittedName>
</protein>
<name>A0A6C0KAG4_9ZZZZ</name>